<accession>A0A8K0UGD3</accession>
<feature type="non-terminal residue" evidence="1">
    <location>
        <position position="1"/>
    </location>
</feature>
<dbReference type="OrthoDB" id="3061698at2759"/>
<proteinExistence type="predicted"/>
<feature type="non-terminal residue" evidence="1">
    <location>
        <position position="76"/>
    </location>
</feature>
<reference evidence="1" key="1">
    <citation type="journal article" date="2021" name="New Phytol.">
        <title>Evolutionary innovations through gain and loss of genes in the ectomycorrhizal Boletales.</title>
        <authorList>
            <person name="Wu G."/>
            <person name="Miyauchi S."/>
            <person name="Morin E."/>
            <person name="Kuo A."/>
            <person name="Drula E."/>
            <person name="Varga T."/>
            <person name="Kohler A."/>
            <person name="Feng B."/>
            <person name="Cao Y."/>
            <person name="Lipzen A."/>
            <person name="Daum C."/>
            <person name="Hundley H."/>
            <person name="Pangilinan J."/>
            <person name="Johnson J."/>
            <person name="Barry K."/>
            <person name="LaButti K."/>
            <person name="Ng V."/>
            <person name="Ahrendt S."/>
            <person name="Min B."/>
            <person name="Choi I.G."/>
            <person name="Park H."/>
            <person name="Plett J.M."/>
            <person name="Magnuson J."/>
            <person name="Spatafora J.W."/>
            <person name="Nagy L.G."/>
            <person name="Henrissat B."/>
            <person name="Grigoriev I.V."/>
            <person name="Yang Z.L."/>
            <person name="Xu J."/>
            <person name="Martin F.M."/>
        </authorList>
    </citation>
    <scope>NUCLEOTIDE SEQUENCE</scope>
    <source>
        <strain evidence="1">KKN 215</strain>
    </source>
</reference>
<keyword evidence="2" id="KW-1185">Reference proteome</keyword>
<sequence length="76" mass="8236">PNLVALQNDDTDEDAVVITALTVLPFCCHADLLTMSRDELVGVAETLNRKLPEALRIDTGAGRTEGFIRNSVEVLV</sequence>
<dbReference type="Proteomes" id="UP000813824">
    <property type="component" value="Unassembled WGS sequence"/>
</dbReference>
<evidence type="ECO:0000313" key="2">
    <source>
        <dbReference type="Proteomes" id="UP000813824"/>
    </source>
</evidence>
<dbReference type="AlphaFoldDB" id="A0A8K0UGD3"/>
<organism evidence="1 2">
    <name type="scientific">Cristinia sonorae</name>
    <dbReference type="NCBI Taxonomy" id="1940300"/>
    <lineage>
        <taxon>Eukaryota</taxon>
        <taxon>Fungi</taxon>
        <taxon>Dikarya</taxon>
        <taxon>Basidiomycota</taxon>
        <taxon>Agaricomycotina</taxon>
        <taxon>Agaricomycetes</taxon>
        <taxon>Agaricomycetidae</taxon>
        <taxon>Agaricales</taxon>
        <taxon>Pleurotineae</taxon>
        <taxon>Stephanosporaceae</taxon>
        <taxon>Cristinia</taxon>
    </lineage>
</organism>
<name>A0A8K0UGD3_9AGAR</name>
<protein>
    <submittedName>
        <fullName evidence="1">Uncharacterized protein</fullName>
    </submittedName>
</protein>
<evidence type="ECO:0000313" key="1">
    <source>
        <dbReference type="EMBL" id="KAH8088897.1"/>
    </source>
</evidence>
<dbReference type="EMBL" id="JAEVFJ010000039">
    <property type="protein sequence ID" value="KAH8088897.1"/>
    <property type="molecule type" value="Genomic_DNA"/>
</dbReference>
<gene>
    <name evidence="1" type="ORF">BXZ70DRAFT_869638</name>
</gene>
<comment type="caution">
    <text evidence="1">The sequence shown here is derived from an EMBL/GenBank/DDBJ whole genome shotgun (WGS) entry which is preliminary data.</text>
</comment>